<dbReference type="PANTHER" id="PTHR11937">
    <property type="entry name" value="ACTIN"/>
    <property type="match status" value="1"/>
</dbReference>
<gene>
    <name evidence="13" type="primary">NCAS0B04990</name>
    <name evidence="13" type="ordered locus">NCAS_0B04990</name>
</gene>
<evidence type="ECO:0000256" key="6">
    <source>
        <dbReference type="ARBA" id="ARBA00022853"/>
    </source>
</evidence>
<dbReference type="SUPFAM" id="SSF53067">
    <property type="entry name" value="Actin-like ATPase domain"/>
    <property type="match status" value="2"/>
</dbReference>
<proteinExistence type="inferred from homology"/>
<dbReference type="InterPro" id="IPR004000">
    <property type="entry name" value="Actin"/>
</dbReference>
<evidence type="ECO:0000256" key="1">
    <source>
        <dbReference type="ARBA" id="ARBA00004123"/>
    </source>
</evidence>
<dbReference type="eggNOG" id="KOG0680">
    <property type="taxonomic scope" value="Eukaryota"/>
</dbReference>
<evidence type="ECO:0000256" key="3">
    <source>
        <dbReference type="ARBA" id="ARBA00005665"/>
    </source>
</evidence>
<dbReference type="Gene3D" id="3.90.640.10">
    <property type="entry name" value="Actin, Chain A, domain 4"/>
    <property type="match status" value="1"/>
</dbReference>
<evidence type="ECO:0000256" key="11">
    <source>
        <dbReference type="ARBA" id="ARBA00025222"/>
    </source>
</evidence>
<reference evidence="13 14" key="1">
    <citation type="journal article" date="2011" name="Proc. Natl. Acad. Sci. U.S.A.">
        <title>Evolutionary erosion of yeast sex chromosomes by mating-type switching accidents.</title>
        <authorList>
            <person name="Gordon J.L."/>
            <person name="Armisen D."/>
            <person name="Proux-Wera E."/>
            <person name="Oheigeartaigh S.S."/>
            <person name="Byrne K.P."/>
            <person name="Wolfe K.H."/>
        </authorList>
    </citation>
    <scope>NUCLEOTIDE SEQUENCE [LARGE SCALE GENOMIC DNA]</scope>
    <source>
        <strain evidence="14">ATCC 76901 / BCRC 22586 / CBS 4309 / NBRC 1992 / NRRL Y-12630</strain>
    </source>
</reference>
<keyword evidence="5" id="KW-0963">Cytoplasm</keyword>
<dbReference type="FunFam" id="3.90.640.10:FF:000040">
    <property type="entry name" value="Actin-like protein ARP6"/>
    <property type="match status" value="1"/>
</dbReference>
<comment type="subcellular location">
    <subcellularLocation>
        <location evidence="2">Cytoplasm</location>
    </subcellularLocation>
    <subcellularLocation>
        <location evidence="1">Nucleus</location>
    </subcellularLocation>
</comment>
<keyword evidence="7" id="KW-0805">Transcription regulation</keyword>
<evidence type="ECO:0000256" key="7">
    <source>
        <dbReference type="ARBA" id="ARBA00023015"/>
    </source>
</evidence>
<dbReference type="OMA" id="FFEEYEC"/>
<evidence type="ECO:0000256" key="9">
    <source>
        <dbReference type="ARBA" id="ARBA00023163"/>
    </source>
</evidence>
<evidence type="ECO:0000256" key="12">
    <source>
        <dbReference type="ARBA" id="ARBA00073820"/>
    </source>
</evidence>
<dbReference type="OrthoDB" id="6220758at2759"/>
<dbReference type="EMBL" id="HE576753">
    <property type="protein sequence ID" value="CCC68583.1"/>
    <property type="molecule type" value="Genomic_DNA"/>
</dbReference>
<dbReference type="GO" id="GO:0006338">
    <property type="term" value="P:chromatin remodeling"/>
    <property type="evidence" value="ECO:0007669"/>
    <property type="project" value="EnsemblFungi"/>
</dbReference>
<evidence type="ECO:0000256" key="5">
    <source>
        <dbReference type="ARBA" id="ARBA00022490"/>
    </source>
</evidence>
<dbReference type="GO" id="GO:0005737">
    <property type="term" value="C:cytoplasm"/>
    <property type="evidence" value="ECO:0007669"/>
    <property type="project" value="UniProtKB-SubCell"/>
</dbReference>
<accession>G0V9G7</accession>
<keyword evidence="6" id="KW-0156">Chromatin regulator</keyword>
<dbReference type="GO" id="GO:0000812">
    <property type="term" value="C:Swr1 complex"/>
    <property type="evidence" value="ECO:0007669"/>
    <property type="project" value="EnsemblFungi"/>
</dbReference>
<dbReference type="CDD" id="cd10210">
    <property type="entry name" value="ASKHA_NBD_Arp6"/>
    <property type="match status" value="1"/>
</dbReference>
<name>G0V9G7_NAUCA</name>
<keyword evidence="10" id="KW-0539">Nucleus</keyword>
<dbReference type="Proteomes" id="UP000001640">
    <property type="component" value="Chromosome 2"/>
</dbReference>
<dbReference type="InterPro" id="IPR043129">
    <property type="entry name" value="ATPase_NBD"/>
</dbReference>
<evidence type="ECO:0000256" key="10">
    <source>
        <dbReference type="ARBA" id="ARBA00023242"/>
    </source>
</evidence>
<evidence type="ECO:0000256" key="4">
    <source>
        <dbReference type="ARBA" id="ARBA00018633"/>
    </source>
</evidence>
<dbReference type="FunCoup" id="G0V9G7">
    <property type="interactions" value="386"/>
</dbReference>
<dbReference type="Pfam" id="PF00022">
    <property type="entry name" value="Actin"/>
    <property type="match status" value="1"/>
</dbReference>
<dbReference type="GeneID" id="96902141"/>
<keyword evidence="8" id="KW-0010">Activator</keyword>
<dbReference type="AlphaFoldDB" id="G0V9G7"/>
<reference key="2">
    <citation type="submission" date="2011-08" db="EMBL/GenBank/DDBJ databases">
        <title>Genome sequence of Naumovozyma castellii.</title>
        <authorList>
            <person name="Gordon J.L."/>
            <person name="Armisen D."/>
            <person name="Proux-Wera E."/>
            <person name="OhEigeartaigh S.S."/>
            <person name="Byrne K.P."/>
            <person name="Wolfe K.H."/>
        </authorList>
    </citation>
    <scope>NUCLEOTIDE SEQUENCE</scope>
    <source>
        <strain>Type strain:CBS 4309</strain>
    </source>
</reference>
<evidence type="ECO:0000256" key="8">
    <source>
        <dbReference type="ARBA" id="ARBA00023159"/>
    </source>
</evidence>
<keyword evidence="14" id="KW-1185">Reference proteome</keyword>
<keyword evidence="9" id="KW-0804">Transcription</keyword>
<organism evidence="13 14">
    <name type="scientific">Naumovozyma castellii</name>
    <name type="common">Yeast</name>
    <name type="synonym">Saccharomyces castellii</name>
    <dbReference type="NCBI Taxonomy" id="27288"/>
    <lineage>
        <taxon>Eukaryota</taxon>
        <taxon>Fungi</taxon>
        <taxon>Dikarya</taxon>
        <taxon>Ascomycota</taxon>
        <taxon>Saccharomycotina</taxon>
        <taxon>Saccharomycetes</taxon>
        <taxon>Saccharomycetales</taxon>
        <taxon>Saccharomycetaceae</taxon>
        <taxon>Naumovozyma</taxon>
    </lineage>
</organism>
<dbReference type="GO" id="GO:0034399">
    <property type="term" value="C:nuclear periphery"/>
    <property type="evidence" value="ECO:0007669"/>
    <property type="project" value="EnsemblFungi"/>
</dbReference>
<dbReference type="RefSeq" id="XP_003674955.1">
    <property type="nucleotide sequence ID" value="XM_003674907.1"/>
</dbReference>
<dbReference type="InParanoid" id="G0V9G7"/>
<sequence>MESSPIAIDNGSYEIKFGTTDLSSPYRAINAFAIDKYHTTYLSNQIKNIKDITSVTFRRPHELGQLTSWELESSIWDYALFNPDEFPGFDLNDLKGKHLIASETCMTLPELSKNMDQVVFEEYEFDSYYKSSIAGFIQFADDKNTKIISGKTEEDISLDSVNQVREKEYNDYQLVIDSGFNCTWIIPVIKGVPYYKAVKKLDIGGRFLDGLLKETLSFRHYDVMDETILVNNIKENCLFVSPTSYFDSFKNKNETAVEYVLPNFQTTFLGHVRDKTKPLPENTQTIKLYDELFSVPETFFHPEIARILKPGLVETILESLSMVPELLRPLLVGNLVCTGGNFNLPHFATRLTSELQRQLPTDWICRTSVPTKECELFGWKAMAQFASTESYRKTRVTREEYYEHGTDWLTKNRFGYQNWI</sequence>
<dbReference type="SMART" id="SM00268">
    <property type="entry name" value="ACTIN"/>
    <property type="match status" value="1"/>
</dbReference>
<dbReference type="KEGG" id="ncs:NCAS_0B04990"/>
<protein>
    <recommendedName>
        <fullName evidence="4">Actin-like protein ARP6</fullName>
    </recommendedName>
    <alternativeName>
        <fullName evidence="12">Actin-like protein arp6</fullName>
    </alternativeName>
</protein>
<comment type="function">
    <text evidence="11">Component of the SWR1 complex which mediates the ATP-dependent exchange of histone H2A for the H2A variant HZT1 leading to transcriptional regulation of selected genes by chromatin remodeling. Involved in chromosome stability.</text>
</comment>
<dbReference type="STRING" id="1064592.G0V9G7"/>
<evidence type="ECO:0000256" key="2">
    <source>
        <dbReference type="ARBA" id="ARBA00004496"/>
    </source>
</evidence>
<dbReference type="HOGENOM" id="CLU_027965_1_1_1"/>
<evidence type="ECO:0000313" key="14">
    <source>
        <dbReference type="Proteomes" id="UP000001640"/>
    </source>
</evidence>
<dbReference type="GO" id="GO:0031491">
    <property type="term" value="F:nucleosome binding"/>
    <property type="evidence" value="ECO:0007669"/>
    <property type="project" value="EnsemblFungi"/>
</dbReference>
<evidence type="ECO:0000313" key="13">
    <source>
        <dbReference type="EMBL" id="CCC68583.1"/>
    </source>
</evidence>
<comment type="similarity">
    <text evidence="3">Belongs to the actin family. ARP6 subfamily.</text>
</comment>
<dbReference type="Gene3D" id="3.30.420.40">
    <property type="match status" value="2"/>
</dbReference>